<sequence>MAVGFLWNKAKGLQENREKTEDGVRALLKDRLIGIHSNAMKKQYITYTEMERASTMYEAYHGLGGNGTGTAIMEELKRLHIQKDD</sequence>
<proteinExistence type="predicted"/>
<accession>A0A8S5SDI8</accession>
<reference evidence="1" key="1">
    <citation type="journal article" date="2021" name="Proc. Natl. Acad. Sci. U.S.A.">
        <title>A Catalog of Tens of Thousands of Viruses from Human Metagenomes Reveals Hidden Associations with Chronic Diseases.</title>
        <authorList>
            <person name="Tisza M.J."/>
            <person name="Buck C.B."/>
        </authorList>
    </citation>
    <scope>NUCLEOTIDE SEQUENCE</scope>
    <source>
        <strain evidence="1">Ct7Ex2</strain>
    </source>
</reference>
<name>A0A8S5SDI8_9CAUD</name>
<organism evidence="1">
    <name type="scientific">Podoviridae sp. ct7Ex2</name>
    <dbReference type="NCBI Taxonomy" id="2827722"/>
    <lineage>
        <taxon>Viruses</taxon>
        <taxon>Duplodnaviria</taxon>
        <taxon>Heunggongvirae</taxon>
        <taxon>Uroviricota</taxon>
        <taxon>Caudoviricetes</taxon>
    </lineage>
</organism>
<evidence type="ECO:0000313" key="1">
    <source>
        <dbReference type="EMBL" id="DAF48851.1"/>
    </source>
</evidence>
<dbReference type="EMBL" id="BK032576">
    <property type="protein sequence ID" value="DAF48851.1"/>
    <property type="molecule type" value="Genomic_DNA"/>
</dbReference>
<protein>
    <submittedName>
        <fullName evidence="1">Minor structural protein</fullName>
    </submittedName>
</protein>